<accession>E4UWV9</accession>
<keyword evidence="1" id="KW-0732">Signal</keyword>
<keyword evidence="3" id="KW-1185">Reference proteome</keyword>
<dbReference type="GeneID" id="10027491"/>
<evidence type="ECO:0000313" key="3">
    <source>
        <dbReference type="Proteomes" id="UP000002669"/>
    </source>
</evidence>
<protein>
    <submittedName>
        <fullName evidence="2">Uncharacterized protein</fullName>
    </submittedName>
</protein>
<dbReference type="InParanoid" id="E4UWV9"/>
<dbReference type="AlphaFoldDB" id="E4UWV9"/>
<gene>
    <name evidence="2" type="ORF">MGYG_04812</name>
</gene>
<dbReference type="HOGENOM" id="CLU_2811874_0_0_1"/>
<reference evidence="3" key="1">
    <citation type="journal article" date="2012" name="MBio">
        <title>Comparative genome analysis of Trichophyton rubrum and related dermatophytes reveals candidate genes involved in infection.</title>
        <authorList>
            <person name="Martinez D.A."/>
            <person name="Oliver B.G."/>
            <person name="Graeser Y."/>
            <person name="Goldberg J.M."/>
            <person name="Li W."/>
            <person name="Martinez-Rossi N.M."/>
            <person name="Monod M."/>
            <person name="Shelest E."/>
            <person name="Barton R.C."/>
            <person name="Birch E."/>
            <person name="Brakhage A.A."/>
            <person name="Chen Z."/>
            <person name="Gurr S.J."/>
            <person name="Heiman D."/>
            <person name="Heitman J."/>
            <person name="Kosti I."/>
            <person name="Rossi A."/>
            <person name="Saif S."/>
            <person name="Samalova M."/>
            <person name="Saunders C.W."/>
            <person name="Shea T."/>
            <person name="Summerbell R.C."/>
            <person name="Xu J."/>
            <person name="Young S."/>
            <person name="Zeng Q."/>
            <person name="Birren B.W."/>
            <person name="Cuomo C.A."/>
            <person name="White T.C."/>
        </authorList>
    </citation>
    <scope>NUCLEOTIDE SEQUENCE [LARGE SCALE GENOMIC DNA]</scope>
    <source>
        <strain evidence="3">ATCC MYA-4604 / CBS 118893</strain>
    </source>
</reference>
<name>E4UWV9_ARTGP</name>
<dbReference type="EMBL" id="DS989825">
    <property type="protein sequence ID" value="EFR01812.1"/>
    <property type="molecule type" value="Genomic_DNA"/>
</dbReference>
<evidence type="ECO:0000313" key="2">
    <source>
        <dbReference type="EMBL" id="EFR01812.1"/>
    </source>
</evidence>
<dbReference type="Proteomes" id="UP000002669">
    <property type="component" value="Unassembled WGS sequence"/>
</dbReference>
<dbReference type="RefSeq" id="XP_003172223.1">
    <property type="nucleotide sequence ID" value="XM_003172175.1"/>
</dbReference>
<sequence length="67" mass="7314">MAMAGLILLALKPHAAGRQLVKSSRRPMRQSILVCVSWWLRLHPDFSLASGAEAVVTMDPAVRTDEG</sequence>
<organism evidence="3">
    <name type="scientific">Arthroderma gypseum (strain ATCC MYA-4604 / CBS 118893)</name>
    <name type="common">Microsporum gypseum</name>
    <dbReference type="NCBI Taxonomy" id="535722"/>
    <lineage>
        <taxon>Eukaryota</taxon>
        <taxon>Fungi</taxon>
        <taxon>Dikarya</taxon>
        <taxon>Ascomycota</taxon>
        <taxon>Pezizomycotina</taxon>
        <taxon>Eurotiomycetes</taxon>
        <taxon>Eurotiomycetidae</taxon>
        <taxon>Onygenales</taxon>
        <taxon>Arthrodermataceae</taxon>
        <taxon>Nannizzia</taxon>
    </lineage>
</organism>
<proteinExistence type="predicted"/>
<feature type="chain" id="PRO_5003189289" evidence="1">
    <location>
        <begin position="18"/>
        <end position="67"/>
    </location>
</feature>
<evidence type="ECO:0000256" key="1">
    <source>
        <dbReference type="SAM" id="SignalP"/>
    </source>
</evidence>
<feature type="signal peptide" evidence="1">
    <location>
        <begin position="1"/>
        <end position="17"/>
    </location>
</feature>
<dbReference type="VEuPathDB" id="FungiDB:MGYG_04812"/>